<evidence type="ECO:0000256" key="18">
    <source>
        <dbReference type="ARBA" id="ARBA00049108"/>
    </source>
</evidence>
<evidence type="ECO:0000256" key="14">
    <source>
        <dbReference type="ARBA" id="ARBA00038849"/>
    </source>
</evidence>
<evidence type="ECO:0000256" key="15">
    <source>
        <dbReference type="ARBA" id="ARBA00041063"/>
    </source>
</evidence>
<comment type="subunit">
    <text evidence="13">Interacts with PEX5, probably required to target it into peroxisomes.</text>
</comment>
<evidence type="ECO:0000256" key="12">
    <source>
        <dbReference type="ARBA" id="ARBA00037124"/>
    </source>
</evidence>
<accession>A0A7Y6NSW1</accession>
<evidence type="ECO:0000256" key="2">
    <source>
        <dbReference type="ARBA" id="ARBA00005189"/>
    </source>
</evidence>
<evidence type="ECO:0000256" key="10">
    <source>
        <dbReference type="ARBA" id="ARBA00023140"/>
    </source>
</evidence>
<dbReference type="Proteomes" id="UP000529637">
    <property type="component" value="Unassembled WGS sequence"/>
</dbReference>
<dbReference type="PRINTS" id="PR00081">
    <property type="entry name" value="GDHRDH"/>
</dbReference>
<dbReference type="InterPro" id="IPR052388">
    <property type="entry name" value="Peroxisomal_t2-enoyl-CoA_red"/>
</dbReference>
<reference evidence="22 23" key="1">
    <citation type="submission" date="2020-06" db="EMBL/GenBank/DDBJ databases">
        <title>Schlegella sp. ID0723 isolated from air conditioner.</title>
        <authorList>
            <person name="Kim D.Y."/>
            <person name="Kim D.-U."/>
        </authorList>
    </citation>
    <scope>NUCLEOTIDE SEQUENCE [LARGE SCALE GENOMIC DNA]</scope>
    <source>
        <strain evidence="22 23">ID0723</strain>
    </source>
</reference>
<keyword evidence="23" id="KW-1185">Reference proteome</keyword>
<evidence type="ECO:0000256" key="7">
    <source>
        <dbReference type="ARBA" id="ARBA00022857"/>
    </source>
</evidence>
<comment type="function">
    <text evidence="12">Participates in chain elongation of fatty acids. Catalyzes the reduction of trans-2-enoyl-CoAs of varying chain lengths from 6:1 to 16:1, having maximum activity with 10:1 CoA. Has no 2,4-dienoyl-CoA reductase activity.</text>
</comment>
<comment type="catalytic activity">
    <reaction evidence="18">
        <text>(2E)-hexenoyl-CoA + NADPH + H(+) = hexanoyl-CoA + NADP(+)</text>
        <dbReference type="Rhea" id="RHEA:44956"/>
        <dbReference type="ChEBI" id="CHEBI:15378"/>
        <dbReference type="ChEBI" id="CHEBI:57783"/>
        <dbReference type="ChEBI" id="CHEBI:58349"/>
        <dbReference type="ChEBI" id="CHEBI:62077"/>
        <dbReference type="ChEBI" id="CHEBI:62620"/>
    </reaction>
    <physiologicalReaction direction="left-to-right" evidence="18">
        <dbReference type="Rhea" id="RHEA:44957"/>
    </physiologicalReaction>
</comment>
<name>A0A7Y6NSW1_9BURK</name>
<evidence type="ECO:0000256" key="11">
    <source>
        <dbReference type="ARBA" id="ARBA00023160"/>
    </source>
</evidence>
<evidence type="ECO:0000256" key="19">
    <source>
        <dbReference type="ARBA" id="ARBA00049251"/>
    </source>
</evidence>
<evidence type="ECO:0000313" key="22">
    <source>
        <dbReference type="EMBL" id="NUZ08724.1"/>
    </source>
</evidence>
<evidence type="ECO:0000313" key="23">
    <source>
        <dbReference type="Proteomes" id="UP000529637"/>
    </source>
</evidence>
<dbReference type="Gene3D" id="3.40.50.720">
    <property type="entry name" value="NAD(P)-binding Rossmann-like Domain"/>
    <property type="match status" value="1"/>
</dbReference>
<dbReference type="InterPro" id="IPR002347">
    <property type="entry name" value="SDR_fam"/>
</dbReference>
<evidence type="ECO:0000256" key="16">
    <source>
        <dbReference type="ARBA" id="ARBA00047570"/>
    </source>
</evidence>
<evidence type="ECO:0000256" key="1">
    <source>
        <dbReference type="ARBA" id="ARBA00004275"/>
    </source>
</evidence>
<dbReference type="InterPro" id="IPR036291">
    <property type="entry name" value="NAD(P)-bd_dom_sf"/>
</dbReference>
<dbReference type="Pfam" id="PF13561">
    <property type="entry name" value="adh_short_C2"/>
    <property type="match status" value="1"/>
</dbReference>
<gene>
    <name evidence="22" type="ORF">HQN59_23555</name>
</gene>
<keyword evidence="11" id="KW-0275">Fatty acid biosynthesis</keyword>
<keyword evidence="6" id="KW-0276">Fatty acid metabolism</keyword>
<comment type="pathway">
    <text evidence="2">Lipid metabolism.</text>
</comment>
<protein>
    <recommendedName>
        <fullName evidence="15">Peroxisomal trans-2-enoyl-CoA reductase</fullName>
        <ecNumber evidence="14">1.3.1.38</ecNumber>
    </recommendedName>
</protein>
<evidence type="ECO:0000256" key="9">
    <source>
        <dbReference type="ARBA" id="ARBA00023098"/>
    </source>
</evidence>
<comment type="catalytic activity">
    <reaction evidence="21">
        <text>(2E)-octenoyl-CoA + NADPH + H(+) = octanoyl-CoA + NADP(+)</text>
        <dbReference type="Rhea" id="RHEA:44952"/>
        <dbReference type="ChEBI" id="CHEBI:15378"/>
        <dbReference type="ChEBI" id="CHEBI:57386"/>
        <dbReference type="ChEBI" id="CHEBI:57783"/>
        <dbReference type="ChEBI" id="CHEBI:58349"/>
        <dbReference type="ChEBI" id="CHEBI:62242"/>
    </reaction>
    <physiologicalReaction direction="left-to-right" evidence="21">
        <dbReference type="Rhea" id="RHEA:44953"/>
    </physiologicalReaction>
</comment>
<sequence length="291" mass="31123">MTADTPVSFGFDDAALAALPLVYQPGLFDGQVVMVSGAGSGIGKAIAFLYARLGARLVICGRDRAKLDACEAWLRRLGSPDVLVQPTDIRRSEAVAQLFDAAYQRFGRVDVQVNNAGGQFPKAALDISPKGWKAVVDNNLNGTWFMMHEAAKRWRDAGKPGSIVNIVLTFQRGFPGVAHSCAARAAVTYLSKTVAVEWAPYGIRVNCVAPGVIESSGFAHYAPEARAKFSRGNPMLRHGNVQDIANAVVYLTGPSGDFVNGELLNVDGGGILWGELWTIPKPAYFNAGQTP</sequence>
<organism evidence="22 23">
    <name type="scientific">Piscinibacter koreensis</name>
    <dbReference type="NCBI Taxonomy" id="2742824"/>
    <lineage>
        <taxon>Bacteria</taxon>
        <taxon>Pseudomonadati</taxon>
        <taxon>Pseudomonadota</taxon>
        <taxon>Betaproteobacteria</taxon>
        <taxon>Burkholderiales</taxon>
        <taxon>Sphaerotilaceae</taxon>
        <taxon>Piscinibacter</taxon>
    </lineage>
</organism>
<dbReference type="EC" id="1.3.1.38" evidence="14"/>
<evidence type="ECO:0000256" key="17">
    <source>
        <dbReference type="ARBA" id="ARBA00048686"/>
    </source>
</evidence>
<keyword evidence="10" id="KW-0576">Peroxisome</keyword>
<evidence type="ECO:0000256" key="20">
    <source>
        <dbReference type="ARBA" id="ARBA00049386"/>
    </source>
</evidence>
<evidence type="ECO:0000256" key="8">
    <source>
        <dbReference type="ARBA" id="ARBA00023002"/>
    </source>
</evidence>
<evidence type="ECO:0000256" key="5">
    <source>
        <dbReference type="ARBA" id="ARBA00022553"/>
    </source>
</evidence>
<proteinExistence type="inferred from homology"/>
<comment type="catalytic activity">
    <reaction evidence="19">
        <text>a (2E)-enoyl-CoA + NADPH + H(+) = a 2,3-saturated acyl-CoA + NADP(+)</text>
        <dbReference type="Rhea" id="RHEA:33763"/>
        <dbReference type="ChEBI" id="CHEBI:15378"/>
        <dbReference type="ChEBI" id="CHEBI:57783"/>
        <dbReference type="ChEBI" id="CHEBI:58349"/>
        <dbReference type="ChEBI" id="CHEBI:58856"/>
        <dbReference type="ChEBI" id="CHEBI:65111"/>
        <dbReference type="EC" id="1.3.1.38"/>
    </reaction>
    <physiologicalReaction direction="left-to-right" evidence="19">
        <dbReference type="Rhea" id="RHEA:33764"/>
    </physiologicalReaction>
</comment>
<dbReference type="FunFam" id="3.40.50.720:FF:000084">
    <property type="entry name" value="Short-chain dehydrogenase reductase"/>
    <property type="match status" value="1"/>
</dbReference>
<evidence type="ECO:0000256" key="4">
    <source>
        <dbReference type="ARBA" id="ARBA00022516"/>
    </source>
</evidence>
<dbReference type="AlphaFoldDB" id="A0A7Y6NSW1"/>
<dbReference type="GO" id="GO:0006633">
    <property type="term" value="P:fatty acid biosynthetic process"/>
    <property type="evidence" value="ECO:0007669"/>
    <property type="project" value="UniProtKB-KW"/>
</dbReference>
<comment type="catalytic activity">
    <reaction evidence="17">
        <text>(2E)-tetradecenoyl-CoA + NADPH + H(+) = tetradecanoyl-CoA + NADP(+)</text>
        <dbReference type="Rhea" id="RHEA:44968"/>
        <dbReference type="ChEBI" id="CHEBI:15378"/>
        <dbReference type="ChEBI" id="CHEBI:57385"/>
        <dbReference type="ChEBI" id="CHEBI:57783"/>
        <dbReference type="ChEBI" id="CHEBI:58349"/>
        <dbReference type="ChEBI" id="CHEBI:61405"/>
    </reaction>
    <physiologicalReaction direction="left-to-right" evidence="17">
        <dbReference type="Rhea" id="RHEA:44969"/>
    </physiologicalReaction>
</comment>
<keyword evidence="8" id="KW-0560">Oxidoreductase</keyword>
<comment type="subcellular location">
    <subcellularLocation>
        <location evidence="1">Peroxisome</location>
    </subcellularLocation>
</comment>
<dbReference type="GO" id="GO:0019166">
    <property type="term" value="F:trans-2-enoyl-CoA reductase (NADPH) activity"/>
    <property type="evidence" value="ECO:0007669"/>
    <property type="project" value="UniProtKB-EC"/>
</dbReference>
<dbReference type="RefSeq" id="WP_176071586.1">
    <property type="nucleotide sequence ID" value="NZ_JABWMJ010000016.1"/>
</dbReference>
<comment type="caution">
    <text evidence="22">The sequence shown here is derived from an EMBL/GenBank/DDBJ whole genome shotgun (WGS) entry which is preliminary data.</text>
</comment>
<dbReference type="SUPFAM" id="SSF51735">
    <property type="entry name" value="NAD(P)-binding Rossmann-fold domains"/>
    <property type="match status" value="1"/>
</dbReference>
<keyword evidence="7" id="KW-0521">NADP</keyword>
<evidence type="ECO:0000256" key="13">
    <source>
        <dbReference type="ARBA" id="ARBA00038622"/>
    </source>
</evidence>
<evidence type="ECO:0000256" key="3">
    <source>
        <dbReference type="ARBA" id="ARBA00006484"/>
    </source>
</evidence>
<dbReference type="PANTHER" id="PTHR24317">
    <property type="entry name" value="PEROXISOMAL TRANS-2-ENOYL-COA REDUCTASE"/>
    <property type="match status" value="1"/>
</dbReference>
<dbReference type="PANTHER" id="PTHR24317:SF7">
    <property type="entry name" value="PEROXISOMAL TRANS-2-ENOYL-COA REDUCTASE"/>
    <property type="match status" value="1"/>
</dbReference>
<keyword evidence="4" id="KW-0444">Lipid biosynthesis</keyword>
<keyword evidence="5" id="KW-0597">Phosphoprotein</keyword>
<comment type="catalytic activity">
    <reaction evidence="16">
        <text>(2E)-dodecenoyl-CoA + NADPH + H(+) = dodecanoyl-CoA + NADP(+)</text>
        <dbReference type="Rhea" id="RHEA:44964"/>
        <dbReference type="ChEBI" id="CHEBI:15378"/>
        <dbReference type="ChEBI" id="CHEBI:57330"/>
        <dbReference type="ChEBI" id="CHEBI:57375"/>
        <dbReference type="ChEBI" id="CHEBI:57783"/>
        <dbReference type="ChEBI" id="CHEBI:58349"/>
    </reaction>
    <physiologicalReaction direction="left-to-right" evidence="16">
        <dbReference type="Rhea" id="RHEA:44965"/>
    </physiologicalReaction>
</comment>
<comment type="similarity">
    <text evidence="3">Belongs to the short-chain dehydrogenases/reductases (SDR) family.</text>
</comment>
<evidence type="ECO:0000256" key="6">
    <source>
        <dbReference type="ARBA" id="ARBA00022832"/>
    </source>
</evidence>
<comment type="catalytic activity">
    <reaction evidence="20">
        <text>(2E)-decenoyl-CoA + NADPH + H(+) = decanoyl-CoA + NADP(+)</text>
        <dbReference type="Rhea" id="RHEA:44960"/>
        <dbReference type="ChEBI" id="CHEBI:15378"/>
        <dbReference type="ChEBI" id="CHEBI:57783"/>
        <dbReference type="ChEBI" id="CHEBI:58349"/>
        <dbReference type="ChEBI" id="CHEBI:61406"/>
        <dbReference type="ChEBI" id="CHEBI:61430"/>
    </reaction>
    <physiologicalReaction direction="left-to-right" evidence="20">
        <dbReference type="Rhea" id="RHEA:44961"/>
    </physiologicalReaction>
</comment>
<dbReference type="EMBL" id="JABWMJ010000016">
    <property type="protein sequence ID" value="NUZ08724.1"/>
    <property type="molecule type" value="Genomic_DNA"/>
</dbReference>
<evidence type="ECO:0000256" key="21">
    <source>
        <dbReference type="ARBA" id="ARBA00049559"/>
    </source>
</evidence>
<keyword evidence="9" id="KW-0443">Lipid metabolism</keyword>